<feature type="compositionally biased region" description="Basic residues" evidence="1">
    <location>
        <begin position="41"/>
        <end position="52"/>
    </location>
</feature>
<evidence type="ECO:0000313" key="3">
    <source>
        <dbReference type="EMBL" id="EPE27743.1"/>
    </source>
</evidence>
<organism evidence="3 4">
    <name type="scientific">Glarea lozoyensis (strain ATCC 20868 / MF5171)</name>
    <dbReference type="NCBI Taxonomy" id="1116229"/>
    <lineage>
        <taxon>Eukaryota</taxon>
        <taxon>Fungi</taxon>
        <taxon>Dikarya</taxon>
        <taxon>Ascomycota</taxon>
        <taxon>Pezizomycotina</taxon>
        <taxon>Leotiomycetes</taxon>
        <taxon>Helotiales</taxon>
        <taxon>Helotiaceae</taxon>
        <taxon>Glarea</taxon>
    </lineage>
</organism>
<name>S3DML5_GLAL2</name>
<feature type="compositionally biased region" description="Basic and acidic residues" evidence="1">
    <location>
        <begin position="84"/>
        <end position="94"/>
    </location>
</feature>
<keyword evidence="4" id="KW-1185">Reference proteome</keyword>
<dbReference type="OrthoDB" id="3556635at2759"/>
<sequence length="100" mass="11788">MGTSHALLHALQIFGVFACVHHFYPKGITYGEKEEWEREQKRKSRGMGHRRRGESGRRSRREFEEDDYYETYGRGDGGYGYGRGDGRDYDDVLYTRRGTR</sequence>
<feature type="region of interest" description="Disordered" evidence="1">
    <location>
        <begin position="33"/>
        <end position="100"/>
    </location>
</feature>
<feature type="chain" id="PRO_5004508485" evidence="2">
    <location>
        <begin position="19"/>
        <end position="100"/>
    </location>
</feature>
<dbReference type="Proteomes" id="UP000016922">
    <property type="component" value="Unassembled WGS sequence"/>
</dbReference>
<dbReference type="KEGG" id="glz:GLAREA_04534"/>
<gene>
    <name evidence="3" type="ORF">GLAREA_04534</name>
</gene>
<dbReference type="STRING" id="1116229.S3DML5"/>
<dbReference type="HOGENOM" id="CLU_2306431_0_0_1"/>
<evidence type="ECO:0000313" key="4">
    <source>
        <dbReference type="Proteomes" id="UP000016922"/>
    </source>
</evidence>
<evidence type="ECO:0000256" key="1">
    <source>
        <dbReference type="SAM" id="MobiDB-lite"/>
    </source>
</evidence>
<keyword evidence="2" id="KW-0732">Signal</keyword>
<feature type="compositionally biased region" description="Gly residues" evidence="1">
    <location>
        <begin position="74"/>
        <end position="83"/>
    </location>
</feature>
<dbReference type="EMBL" id="KE145369">
    <property type="protein sequence ID" value="EPE27743.1"/>
    <property type="molecule type" value="Genomic_DNA"/>
</dbReference>
<accession>S3DML5</accession>
<feature type="compositionally biased region" description="Basic and acidic residues" evidence="1">
    <location>
        <begin position="53"/>
        <end position="63"/>
    </location>
</feature>
<dbReference type="GeneID" id="19463589"/>
<evidence type="ECO:0000256" key="2">
    <source>
        <dbReference type="SAM" id="SignalP"/>
    </source>
</evidence>
<proteinExistence type="predicted"/>
<reference evidence="3 4" key="1">
    <citation type="journal article" date="2013" name="BMC Genomics">
        <title>Genomics-driven discovery of the pneumocandin biosynthetic gene cluster in the fungus Glarea lozoyensis.</title>
        <authorList>
            <person name="Chen L."/>
            <person name="Yue Q."/>
            <person name="Zhang X."/>
            <person name="Xiang M."/>
            <person name="Wang C."/>
            <person name="Li S."/>
            <person name="Che Y."/>
            <person name="Ortiz-Lopez F.J."/>
            <person name="Bills G.F."/>
            <person name="Liu X."/>
            <person name="An Z."/>
        </authorList>
    </citation>
    <scope>NUCLEOTIDE SEQUENCE [LARGE SCALE GENOMIC DNA]</scope>
    <source>
        <strain evidence="4">ATCC 20868 / MF5171</strain>
    </source>
</reference>
<feature type="signal peptide" evidence="2">
    <location>
        <begin position="1"/>
        <end position="18"/>
    </location>
</feature>
<dbReference type="RefSeq" id="XP_008085102.1">
    <property type="nucleotide sequence ID" value="XM_008086911.1"/>
</dbReference>
<dbReference type="AlphaFoldDB" id="S3DML5"/>
<protein>
    <submittedName>
        <fullName evidence="3">Uncharacterized protein</fullName>
    </submittedName>
</protein>